<sequence length="63" mass="7244">MNSGKKKTRAKQKQSRNMVIVSLMNDTGWSRSKVEESLRELEQFNLIKFPESGGMMLKVGEVR</sequence>
<comment type="caution">
    <text evidence="1">The sequence shown here is derived from an EMBL/GenBank/DDBJ whole genome shotgun (WGS) entry which is preliminary data.</text>
</comment>
<dbReference type="Proteomes" id="UP000524462">
    <property type="component" value="Unassembled WGS sequence"/>
</dbReference>
<evidence type="ECO:0000313" key="2">
    <source>
        <dbReference type="Proteomes" id="UP000524462"/>
    </source>
</evidence>
<dbReference type="RefSeq" id="WP_017766886.1">
    <property type="nucleotide sequence ID" value="NZ_JACEGE010000029.1"/>
</dbReference>
<gene>
    <name evidence="1" type="ORF">H1B29_09560</name>
</gene>
<evidence type="ECO:0000313" key="1">
    <source>
        <dbReference type="EMBL" id="MBA2796721.1"/>
    </source>
</evidence>
<dbReference type="AlphaFoldDB" id="A0A7V9WTE6"/>
<reference evidence="1 2" key="1">
    <citation type="submission" date="2020-07" db="EMBL/GenBank/DDBJ databases">
        <title>Molecular and genomic characterization of Streptococcus porcinus isolated from diseased swine in Brazil.</title>
        <authorList>
            <person name="Moreno L.Z."/>
            <person name="Matajira C.E.C."/>
            <person name="Poor A.P."/>
            <person name="Dutra M.C."/>
            <person name="Moreno A.M."/>
        </authorList>
    </citation>
    <scope>NUCLEOTIDE SEQUENCE [LARGE SCALE GENOMIC DNA]</scope>
    <source>
        <strain evidence="1 2">SP0816-2</strain>
    </source>
</reference>
<accession>A0A7V9WTE6</accession>
<protein>
    <submittedName>
        <fullName evidence="1">Uncharacterized protein</fullName>
    </submittedName>
</protein>
<proteinExistence type="predicted"/>
<organism evidence="1 2">
    <name type="scientific">Streptococcus porcinus</name>
    <dbReference type="NCBI Taxonomy" id="1340"/>
    <lineage>
        <taxon>Bacteria</taxon>
        <taxon>Bacillati</taxon>
        <taxon>Bacillota</taxon>
        <taxon>Bacilli</taxon>
        <taxon>Lactobacillales</taxon>
        <taxon>Streptococcaceae</taxon>
        <taxon>Streptococcus</taxon>
    </lineage>
</organism>
<name>A0A7V9WTE6_STRPO</name>
<dbReference type="EMBL" id="JACEGE010000029">
    <property type="protein sequence ID" value="MBA2796721.1"/>
    <property type="molecule type" value="Genomic_DNA"/>
</dbReference>